<name>A0AAD7C0H9_MYCRO</name>
<sequence>MIRAVGGIYDVERRTGRSAAEENRGKRSSSSDFPFVDLDLDLDLDLRSLDAAGFGVILTAVFFSFASGARLTTLAALGVLRRVGPHDGRDEEDAWTSGRES</sequence>
<gene>
    <name evidence="3" type="ORF">B0H17DRAFT_1149659</name>
</gene>
<dbReference type="AlphaFoldDB" id="A0AAD7C0H9"/>
<dbReference type="Proteomes" id="UP001221757">
    <property type="component" value="Unassembled WGS sequence"/>
</dbReference>
<proteinExistence type="predicted"/>
<evidence type="ECO:0000256" key="2">
    <source>
        <dbReference type="SAM" id="Phobius"/>
    </source>
</evidence>
<evidence type="ECO:0000256" key="1">
    <source>
        <dbReference type="SAM" id="MobiDB-lite"/>
    </source>
</evidence>
<feature type="transmembrane region" description="Helical" evidence="2">
    <location>
        <begin position="51"/>
        <end position="80"/>
    </location>
</feature>
<accession>A0AAD7C0H9</accession>
<organism evidence="3 4">
    <name type="scientific">Mycena rosella</name>
    <name type="common">Pink bonnet</name>
    <name type="synonym">Agaricus rosellus</name>
    <dbReference type="NCBI Taxonomy" id="1033263"/>
    <lineage>
        <taxon>Eukaryota</taxon>
        <taxon>Fungi</taxon>
        <taxon>Dikarya</taxon>
        <taxon>Basidiomycota</taxon>
        <taxon>Agaricomycotina</taxon>
        <taxon>Agaricomycetes</taxon>
        <taxon>Agaricomycetidae</taxon>
        <taxon>Agaricales</taxon>
        <taxon>Marasmiineae</taxon>
        <taxon>Mycenaceae</taxon>
        <taxon>Mycena</taxon>
    </lineage>
</organism>
<feature type="region of interest" description="Disordered" evidence="1">
    <location>
        <begin position="15"/>
        <end position="34"/>
    </location>
</feature>
<evidence type="ECO:0000313" key="3">
    <source>
        <dbReference type="EMBL" id="KAJ7635634.1"/>
    </source>
</evidence>
<keyword evidence="2" id="KW-0812">Transmembrane</keyword>
<reference evidence="3" key="1">
    <citation type="submission" date="2023-03" db="EMBL/GenBank/DDBJ databases">
        <title>Massive genome expansion in bonnet fungi (Mycena s.s.) driven by repeated elements and novel gene families across ecological guilds.</title>
        <authorList>
            <consortium name="Lawrence Berkeley National Laboratory"/>
            <person name="Harder C.B."/>
            <person name="Miyauchi S."/>
            <person name="Viragh M."/>
            <person name="Kuo A."/>
            <person name="Thoen E."/>
            <person name="Andreopoulos B."/>
            <person name="Lu D."/>
            <person name="Skrede I."/>
            <person name="Drula E."/>
            <person name="Henrissat B."/>
            <person name="Morin E."/>
            <person name="Kohler A."/>
            <person name="Barry K."/>
            <person name="LaButti K."/>
            <person name="Morin E."/>
            <person name="Salamov A."/>
            <person name="Lipzen A."/>
            <person name="Mereny Z."/>
            <person name="Hegedus B."/>
            <person name="Baldrian P."/>
            <person name="Stursova M."/>
            <person name="Weitz H."/>
            <person name="Taylor A."/>
            <person name="Grigoriev I.V."/>
            <person name="Nagy L.G."/>
            <person name="Martin F."/>
            <person name="Kauserud H."/>
        </authorList>
    </citation>
    <scope>NUCLEOTIDE SEQUENCE</scope>
    <source>
        <strain evidence="3">CBHHK067</strain>
    </source>
</reference>
<dbReference type="EMBL" id="JARKIE010000469">
    <property type="protein sequence ID" value="KAJ7635634.1"/>
    <property type="molecule type" value="Genomic_DNA"/>
</dbReference>
<evidence type="ECO:0000313" key="4">
    <source>
        <dbReference type="Proteomes" id="UP001221757"/>
    </source>
</evidence>
<protein>
    <submittedName>
        <fullName evidence="3">Uncharacterized protein</fullName>
    </submittedName>
</protein>
<keyword evidence="4" id="KW-1185">Reference proteome</keyword>
<feature type="compositionally biased region" description="Basic and acidic residues" evidence="1">
    <location>
        <begin position="15"/>
        <end position="25"/>
    </location>
</feature>
<keyword evidence="2" id="KW-1133">Transmembrane helix</keyword>
<keyword evidence="2" id="KW-0472">Membrane</keyword>
<comment type="caution">
    <text evidence="3">The sequence shown here is derived from an EMBL/GenBank/DDBJ whole genome shotgun (WGS) entry which is preliminary data.</text>
</comment>